<dbReference type="EMBL" id="JX207786">
    <property type="protein sequence ID" value="AFM86100.1"/>
    <property type="molecule type" value="mRNA"/>
</dbReference>
<dbReference type="GO" id="GO:0008289">
    <property type="term" value="F:lipid binding"/>
    <property type="evidence" value="ECO:0007669"/>
    <property type="project" value="InterPro"/>
</dbReference>
<dbReference type="OMA" id="GKYQVQT"/>
<accession>K4G6D8</accession>
<dbReference type="GO" id="GO:0005737">
    <property type="term" value="C:cytoplasm"/>
    <property type="evidence" value="ECO:0007669"/>
    <property type="project" value="UniProtKB-SubCell"/>
</dbReference>
<evidence type="ECO:0000313" key="9">
    <source>
        <dbReference type="Proteomes" id="UP000314986"/>
    </source>
</evidence>
<evidence type="ECO:0000313" key="8">
    <source>
        <dbReference type="Ensembl" id="ENSCMIP00000030443.1"/>
    </source>
</evidence>
<evidence type="ECO:0000259" key="5">
    <source>
        <dbReference type="PROSITE" id="PS00214"/>
    </source>
</evidence>
<keyword evidence="4" id="KW-0963">Cytoplasm</keyword>
<dbReference type="FunFam" id="2.40.128.20:FF:000006">
    <property type="entry name" value="Fatty acid-binding protein, liver"/>
    <property type="match status" value="1"/>
</dbReference>
<keyword evidence="9" id="KW-1185">Reference proteome</keyword>
<dbReference type="AlphaFoldDB" id="K4G6D8"/>
<reference evidence="7" key="3">
    <citation type="journal article" date="2012" name="PLoS ONE">
        <title>Sequencing and Analysis of Full-Length cDNAs, 5'-ESTs and 3'-ESTs from a Cartilaginous Fish, the Elephant Shark (Callorhinchus milii).</title>
        <authorList>
            <person name="Tan Y.Y."/>
            <person name="Kodzius R."/>
            <person name="Tay B.H."/>
            <person name="Tay A."/>
            <person name="Brenner S."/>
            <person name="Venkatesh B."/>
        </authorList>
    </citation>
    <scope>NUCLEOTIDE SEQUENCE</scope>
    <source>
        <tissue evidence="7">Intestine</tissue>
    </source>
</reference>
<dbReference type="OrthoDB" id="9971011at2759"/>
<sequence>MSVVSFTGKYELESQENFEPFMKAIGLSDEMLKRSKDISRVSEIVQNGDHFKIVTKVGSDVHTNEFTLGKETDIQTYTGQKIKAIITLEGNKLIGKMKEMSSVTELLGDKLISTMTAGDIVYKSISKRIS</sequence>
<evidence type="ECO:0000313" key="7">
    <source>
        <dbReference type="EMBL" id="AFM86865.1"/>
    </source>
</evidence>
<dbReference type="EMBL" id="JX208381">
    <property type="protein sequence ID" value="AFM86695.1"/>
    <property type="molecule type" value="mRNA"/>
</dbReference>
<dbReference type="GeneTree" id="ENSGT00940000155135"/>
<evidence type="ECO:0000313" key="6">
    <source>
        <dbReference type="EMBL" id="AFK10887.1"/>
    </source>
</evidence>
<proteinExistence type="evidence at transcript level"/>
<reference evidence="8" key="5">
    <citation type="submission" date="2025-05" db="UniProtKB">
        <authorList>
            <consortium name="Ensembl"/>
        </authorList>
    </citation>
    <scope>IDENTIFICATION</scope>
</reference>
<comment type="subcellular location">
    <subcellularLocation>
        <location evidence="1">Cytoplasm</location>
    </subcellularLocation>
</comment>
<reference evidence="9" key="1">
    <citation type="journal article" date="2006" name="Science">
        <title>Ancient noncoding elements conserved in the human genome.</title>
        <authorList>
            <person name="Venkatesh B."/>
            <person name="Kirkness E.F."/>
            <person name="Loh Y.H."/>
            <person name="Halpern A.L."/>
            <person name="Lee A.P."/>
            <person name="Johnson J."/>
            <person name="Dandona N."/>
            <person name="Viswanathan L.D."/>
            <person name="Tay A."/>
            <person name="Venter J.C."/>
            <person name="Strausberg R.L."/>
            <person name="Brenner S."/>
        </authorList>
    </citation>
    <scope>NUCLEOTIDE SEQUENCE [LARGE SCALE GENOMIC DNA]</scope>
</reference>
<dbReference type="KEGG" id="cmk:103181509"/>
<dbReference type="Gene3D" id="2.40.128.20">
    <property type="match status" value="1"/>
</dbReference>
<keyword evidence="3" id="KW-0813">Transport</keyword>
<dbReference type="Proteomes" id="UP000314986">
    <property type="component" value="Unassembled WGS sequence"/>
</dbReference>
<dbReference type="EMBL" id="JX207736">
    <property type="protein sequence ID" value="AFM86050.1"/>
    <property type="molecule type" value="mRNA"/>
</dbReference>
<evidence type="ECO:0000256" key="2">
    <source>
        <dbReference type="ARBA" id="ARBA00008390"/>
    </source>
</evidence>
<dbReference type="EMBL" id="JX208254">
    <property type="protein sequence ID" value="AFM86568.1"/>
    <property type="molecule type" value="mRNA"/>
</dbReference>
<dbReference type="PANTHER" id="PTHR11955">
    <property type="entry name" value="FATTY ACID BINDING PROTEIN"/>
    <property type="match status" value="1"/>
</dbReference>
<dbReference type="Ensembl" id="ENSCMIT00000030910.1">
    <property type="protein sequence ID" value="ENSCMIP00000030443.1"/>
    <property type="gene ID" value="ENSCMIG00000013098.1"/>
</dbReference>
<dbReference type="SUPFAM" id="SSF50814">
    <property type="entry name" value="Lipocalins"/>
    <property type="match status" value="1"/>
</dbReference>
<gene>
    <name evidence="8" type="primary">LOC103181510</name>
</gene>
<evidence type="ECO:0000256" key="3">
    <source>
        <dbReference type="ARBA" id="ARBA00022448"/>
    </source>
</evidence>
<organism evidence="7">
    <name type="scientific">Callorhinchus milii</name>
    <name type="common">Ghost shark</name>
    <dbReference type="NCBI Taxonomy" id="7868"/>
    <lineage>
        <taxon>Eukaryota</taxon>
        <taxon>Metazoa</taxon>
        <taxon>Chordata</taxon>
        <taxon>Craniata</taxon>
        <taxon>Vertebrata</taxon>
        <taxon>Chondrichthyes</taxon>
        <taxon>Holocephali</taxon>
        <taxon>Chimaeriformes</taxon>
        <taxon>Callorhinchidae</taxon>
        <taxon>Callorhinchus</taxon>
    </lineage>
</organism>
<feature type="domain" description="Cytosolic fatty-acid binding proteins" evidence="5">
    <location>
        <begin position="8"/>
        <end position="25"/>
    </location>
</feature>
<evidence type="ECO:0000256" key="4">
    <source>
        <dbReference type="ARBA" id="ARBA00022490"/>
    </source>
</evidence>
<evidence type="ECO:0000256" key="1">
    <source>
        <dbReference type="ARBA" id="ARBA00004496"/>
    </source>
</evidence>
<reference evidence="9" key="2">
    <citation type="journal article" date="2007" name="PLoS Biol.">
        <title>Survey sequencing and comparative analysis of the elephant shark (Callorhinchus milii) genome.</title>
        <authorList>
            <person name="Venkatesh B."/>
            <person name="Kirkness E.F."/>
            <person name="Loh Y.H."/>
            <person name="Halpern A.L."/>
            <person name="Lee A.P."/>
            <person name="Johnson J."/>
            <person name="Dandona N."/>
            <person name="Viswanathan L.D."/>
            <person name="Tay A."/>
            <person name="Venter J.C."/>
            <person name="Strausberg R.L."/>
            <person name="Brenner S."/>
        </authorList>
    </citation>
    <scope>NUCLEOTIDE SEQUENCE [LARGE SCALE GENOMIC DNA]</scope>
</reference>
<dbReference type="InterPro" id="IPR012674">
    <property type="entry name" value="Calycin"/>
</dbReference>
<protein>
    <submittedName>
        <fullName evidence="7">Fatty acid-binding protein, liver-like protein</fullName>
    </submittedName>
    <submittedName>
        <fullName evidence="6">Fatty acid-binding-like protein</fullName>
    </submittedName>
</protein>
<dbReference type="Pfam" id="PF14651">
    <property type="entry name" value="Lipocalin_7"/>
    <property type="match status" value="1"/>
</dbReference>
<dbReference type="InterPro" id="IPR000463">
    <property type="entry name" value="Fatty_acid-bd"/>
</dbReference>
<dbReference type="InterPro" id="IPR031259">
    <property type="entry name" value="ILBP"/>
</dbReference>
<dbReference type="EMBL" id="JX207826">
    <property type="protein sequence ID" value="AFM86140.1"/>
    <property type="molecule type" value="mRNA"/>
</dbReference>
<dbReference type="EMBL" id="JX208212">
    <property type="protein sequence ID" value="AFM86526.1"/>
    <property type="molecule type" value="mRNA"/>
</dbReference>
<dbReference type="PROSITE" id="PS00214">
    <property type="entry name" value="FABP"/>
    <property type="match status" value="1"/>
</dbReference>
<dbReference type="EMBL" id="JX208551">
    <property type="protein sequence ID" value="AFM86865.1"/>
    <property type="molecule type" value="mRNA"/>
</dbReference>
<comment type="similarity">
    <text evidence="2">Belongs to the calycin superfamily. Fatty-acid binding protein (FABP) family.</text>
</comment>
<name>K4G6D8_CALMI</name>
<dbReference type="EMBL" id="JX052659">
    <property type="protein sequence ID" value="AFK10887.1"/>
    <property type="molecule type" value="mRNA"/>
</dbReference>
<dbReference type="PRINTS" id="PR00178">
    <property type="entry name" value="FATTYACIDBP"/>
</dbReference>
<reference evidence="9" key="4">
    <citation type="journal article" date="2014" name="Nature">
        <title>Elephant shark genome provides unique insights into gnathostome evolution.</title>
        <authorList>
            <consortium name="International Elephant Shark Genome Sequencing Consortium"/>
            <person name="Venkatesh B."/>
            <person name="Lee A.P."/>
            <person name="Ravi V."/>
            <person name="Maurya A.K."/>
            <person name="Lian M.M."/>
            <person name="Swann J.B."/>
            <person name="Ohta Y."/>
            <person name="Flajnik M.F."/>
            <person name="Sutoh Y."/>
            <person name="Kasahara M."/>
            <person name="Hoon S."/>
            <person name="Gangu V."/>
            <person name="Roy S.W."/>
            <person name="Irimia M."/>
            <person name="Korzh V."/>
            <person name="Kondrychyn I."/>
            <person name="Lim Z.W."/>
            <person name="Tay B.H."/>
            <person name="Tohari S."/>
            <person name="Kong K.W."/>
            <person name="Ho S."/>
            <person name="Lorente-Galdos B."/>
            <person name="Quilez J."/>
            <person name="Marques-Bonet T."/>
            <person name="Raney B.J."/>
            <person name="Ingham P.W."/>
            <person name="Tay A."/>
            <person name="Hillier L.W."/>
            <person name="Minx P."/>
            <person name="Boehm T."/>
            <person name="Wilson R.K."/>
            <person name="Brenner S."/>
            <person name="Warren W.C."/>
        </authorList>
    </citation>
    <scope>NUCLEOTIDE SEQUENCE [LARGE SCALE GENOMIC DNA]</scope>
</reference>